<gene>
    <name evidence="3" type="ORF">BET10_00930</name>
</gene>
<dbReference type="PANTHER" id="PTHR11261">
    <property type="entry name" value="INTERPHOTORECEPTOR RETINOID-BINDING PROTEIN"/>
    <property type="match status" value="1"/>
</dbReference>
<keyword evidence="4" id="KW-1185">Reference proteome</keyword>
<dbReference type="Gene3D" id="3.30.750.44">
    <property type="match status" value="1"/>
</dbReference>
<dbReference type="SUPFAM" id="SSF52096">
    <property type="entry name" value="ClpP/crotonase"/>
    <property type="match status" value="1"/>
</dbReference>
<protein>
    <recommendedName>
        <fullName evidence="2">Tail specific protease domain-containing protein</fullName>
    </recommendedName>
</protein>
<dbReference type="Proteomes" id="UP000179786">
    <property type="component" value="Unassembled WGS sequence"/>
</dbReference>
<dbReference type="PANTHER" id="PTHR11261:SF3">
    <property type="entry name" value="RETINOL-BINDING PROTEIN 3"/>
    <property type="match status" value="1"/>
</dbReference>
<feature type="domain" description="Tail specific protease" evidence="2">
    <location>
        <begin position="109"/>
        <end position="306"/>
    </location>
</feature>
<evidence type="ECO:0000313" key="4">
    <source>
        <dbReference type="Proteomes" id="UP000179786"/>
    </source>
</evidence>
<dbReference type="SMART" id="SM00245">
    <property type="entry name" value="TSPc"/>
    <property type="match status" value="1"/>
</dbReference>
<evidence type="ECO:0000256" key="1">
    <source>
        <dbReference type="SAM" id="SignalP"/>
    </source>
</evidence>
<dbReference type="GO" id="GO:0008236">
    <property type="term" value="F:serine-type peptidase activity"/>
    <property type="evidence" value="ECO:0007669"/>
    <property type="project" value="InterPro"/>
</dbReference>
<comment type="caution">
    <text evidence="3">The sequence shown here is derived from an EMBL/GenBank/DDBJ whole genome shotgun (WGS) entry which is preliminary data.</text>
</comment>
<dbReference type="Pfam" id="PF03572">
    <property type="entry name" value="Peptidase_S41"/>
    <property type="match status" value="1"/>
</dbReference>
<dbReference type="RefSeq" id="WP_070987755.1">
    <property type="nucleotide sequence ID" value="NZ_MKJU01000035.1"/>
</dbReference>
<organism evidence="3 4">
    <name type="scientific">Pseudoalteromonas amylolytica</name>
    <dbReference type="NCBI Taxonomy" id="1859457"/>
    <lineage>
        <taxon>Bacteria</taxon>
        <taxon>Pseudomonadati</taxon>
        <taxon>Pseudomonadota</taxon>
        <taxon>Gammaproteobacteria</taxon>
        <taxon>Alteromonadales</taxon>
        <taxon>Pseudoalteromonadaceae</taxon>
        <taxon>Pseudoalteromonas</taxon>
    </lineage>
</organism>
<sequence>MNKQTNPFNHLLGAICLVMCLFSNAETSVEVPISAEQRLETLQLISNQIEQGYVLPKVANQVASALLELTEQGRFDHIETRQQFIAEIDQQLRDLSNDGHLGLVPMRTDKVVTHILQESDEKRNNNFAFEQAKVLSGNVGYLKFNKLHPDERAMEVATYALNFLSHTSHLVIDLRECGGGSMELVRHLISHFVKDKTHLWDIFSRDGFSYSVESYAVVAQARLQSMPITILTSRNVISAAEFFTYTLKHLGRAQVVGEQTAGLAHATGVRQINDWLVLRLPLMRPVNPTTLGNWEQVGIKPDIEVPQAQALVSALAKMQPTKQ</sequence>
<keyword evidence="1" id="KW-0732">Signal</keyword>
<feature type="chain" id="PRO_5010320171" description="Tail specific protease domain-containing protein" evidence="1">
    <location>
        <begin position="26"/>
        <end position="323"/>
    </location>
</feature>
<dbReference type="Gene3D" id="3.90.226.10">
    <property type="entry name" value="2-enoyl-CoA Hydratase, Chain A, domain 1"/>
    <property type="match status" value="1"/>
</dbReference>
<name>A0A1S1MPE9_9GAMM</name>
<evidence type="ECO:0000259" key="2">
    <source>
        <dbReference type="SMART" id="SM00245"/>
    </source>
</evidence>
<proteinExistence type="predicted"/>
<dbReference type="EMBL" id="MKJU01000035">
    <property type="protein sequence ID" value="OHU87201.1"/>
    <property type="molecule type" value="Genomic_DNA"/>
</dbReference>
<dbReference type="AlphaFoldDB" id="A0A1S1MPE9"/>
<feature type="signal peptide" evidence="1">
    <location>
        <begin position="1"/>
        <end position="25"/>
    </location>
</feature>
<accession>A0A1S1MPE9</accession>
<reference evidence="3 4" key="1">
    <citation type="submission" date="2016-09" db="EMBL/GenBank/DDBJ databases">
        <title>Pseudoalteromonas amylolytica sp. nov., isolated from the surface seawater.</title>
        <authorList>
            <person name="Wu Y.-H."/>
            <person name="Cheng H."/>
            <person name="Jin X.-B."/>
            <person name="Wang C.-S."/>
            <person name="Xu X.-W."/>
        </authorList>
    </citation>
    <scope>NUCLEOTIDE SEQUENCE [LARGE SCALE GENOMIC DNA]</scope>
    <source>
        <strain evidence="3 4">JW1</strain>
    </source>
</reference>
<evidence type="ECO:0000313" key="3">
    <source>
        <dbReference type="EMBL" id="OHU87201.1"/>
    </source>
</evidence>
<dbReference type="InterPro" id="IPR029045">
    <property type="entry name" value="ClpP/crotonase-like_dom_sf"/>
</dbReference>
<dbReference type="CDD" id="cd07563">
    <property type="entry name" value="Peptidase_S41_IRBP"/>
    <property type="match status" value="1"/>
</dbReference>
<dbReference type="GO" id="GO:0006508">
    <property type="term" value="P:proteolysis"/>
    <property type="evidence" value="ECO:0007669"/>
    <property type="project" value="InterPro"/>
</dbReference>
<dbReference type="STRING" id="1859457.BET10_00930"/>
<dbReference type="OrthoDB" id="9758793at2"/>
<dbReference type="InterPro" id="IPR005151">
    <property type="entry name" value="Tail-specific_protease"/>
</dbReference>